<feature type="region of interest" description="Disordered" evidence="6">
    <location>
        <begin position="1042"/>
        <end position="1061"/>
    </location>
</feature>
<dbReference type="PROSITE" id="PS50011">
    <property type="entry name" value="PROTEIN_KINASE_DOM"/>
    <property type="match status" value="1"/>
</dbReference>
<dbReference type="InterPro" id="IPR044644">
    <property type="entry name" value="DinF-like"/>
</dbReference>
<evidence type="ECO:0000256" key="7">
    <source>
        <dbReference type="SAM" id="Phobius"/>
    </source>
</evidence>
<feature type="domain" description="Protein kinase" evidence="8">
    <location>
        <begin position="536"/>
        <end position="964"/>
    </location>
</feature>
<dbReference type="GO" id="GO:0016020">
    <property type="term" value="C:membrane"/>
    <property type="evidence" value="ECO:0007669"/>
    <property type="project" value="UniProtKB-SubCell"/>
</dbReference>
<dbReference type="Pfam" id="PF01554">
    <property type="entry name" value="MatE"/>
    <property type="match status" value="1"/>
</dbReference>
<feature type="compositionally biased region" description="Low complexity" evidence="6">
    <location>
        <begin position="1"/>
        <end position="16"/>
    </location>
</feature>
<dbReference type="Proteomes" id="UP001530315">
    <property type="component" value="Unassembled WGS sequence"/>
</dbReference>
<dbReference type="InterPro" id="IPR011009">
    <property type="entry name" value="Kinase-like_dom_sf"/>
</dbReference>
<sequence>MGSASSSSSSSSSLSSSRKRRTSELAYAASTPHAPSNSPTTTNDGAGGWPDHHPRSRSRGASSPAAFAAPTNTSSSADRAILELATATAEYAGGFFSSPPLASSSSSAAVGVGYELDEDNIMNDARDPSSFVNNESMMSTGSDDDDDNDNSSDSTTSMEDEEYDDAMDEGPTRRELTDAEIFEGKSSHEDLKFLTKSLQKWSLSRERRGASMGLNNGCLIAVPPDWTFERRANFSRWVATSFGFRIGSVGGSGGSFLRCSDAEGKGVLDRLLRISNDHKADRLVSWTAEANAMSIRAKTIESKEAKPRSKLSIKLSSARPTSSEERSSPFCDGMVGDLLADDMKGISIDENKPAKRKSGSYSVPHLIRSMTLQPLATKIKNNAFPYLRHLSPGRRLSGGRPPRLSSEGAIHGSDFINQLHCMGSPSPLPIRFPGKAIRDRASRALLPVRLPSLDNPRCSFERSIQQGCSKPFESPHPRNNCLAPLETPSARPVDICLETPMPKQANNWGSRPVFGKDWGESVCCRDGAIDACYQTFAKSWFTSVNHLGMIEGVQDVDALEDMGNLNLVGTELAVSAILSSVARRNICPNFVVTRGVFKCVHEPPATLWGCRDDCAPGGITYDGHSQALNNGRLPPGKCGNYQYIRMELCDNGDVEQFIRNHPDKMLTPWDCRNLLFQMAFALHVAADRFGLKHYDVKLLNFLLQSATDPTVAIEDHPHVVLRYGIGSHVFRLRMNPSTANIAKLADYGTSVMRTDTDGQPISLGQFTTLENTPPDFLILGNAAEQGYGHDCFGLGLCMLHLFTGHAPYEEILDEVVCPENLKGKLRSIWKQKSHDVIHSVMLDDDDNGMEMEDQTLFNTLYRYLVVFGIPKKQFGIKTNGKVWRAINSTLLPPKGQRSKKCPDIDVFNRDRKIFSLSEGSHKRIADARRRLTEMDGAMELLLSLVSFDPKTRATPLDVINSRFMADLIEDDSSFYSFSPSLLSNTPTLIKMSSHSSSCRLVRLSSCLSALITTTASVHRVVALSLIPGPSFPHQCRRHRGRMAAGPRGMTSSSTSLPAAGGASDVWDGTTLVPIGRQKRQLTMEFFSIAMPAFVQLAAEPLAGLVDTAYLGRLGPEVLGGAGVAISAQYAVGKLYNDPLLRTSISLVASEDGRRKNRKNDDVEDEGDDNIHDREGGERRALSMAVSSAMLLALAVGTVQLVLYFAFANSILAGMGVTSASGMHASACSYMRVRALGTPAATLWLVTNGIYRGLGDTATPLKYSLLFTALNAMLDPLFIFGLKFGASGAAAGTAVAQYVALVPLLYSLHRRVGIDVLGMWREMGGTLREYVGAGSYVLARTVGKVLAYSVCARQAALLGPVAAAAYNLTFQLGFATTQICESVAVAVQTLLAREMAGGEDAAGGTAAASVRAERVRHLINGSILVGGMVAGALSLLTYFQRDGVLRSLTTNVAIREASAAVFPVVLITQGEFLSPFSVMGVTAFSNLPAPDMIDMLNRQFSLVCDNLTVLKGLAYPVNGIIMGGLDWKNSMAAMWLANLVCVAMIQVWANANIMSLGKIWWALAAFMGAQVVTGVIRFQSKTGIWNMLRAEGARTEGATI</sequence>
<feature type="transmembrane region" description="Helical" evidence="7">
    <location>
        <begin position="1531"/>
        <end position="1552"/>
    </location>
</feature>
<proteinExistence type="inferred from homology"/>
<feature type="compositionally biased region" description="Polar residues" evidence="6">
    <location>
        <begin position="33"/>
        <end position="44"/>
    </location>
</feature>
<keyword evidence="10" id="KW-1185">Reference proteome</keyword>
<evidence type="ECO:0000313" key="10">
    <source>
        <dbReference type="Proteomes" id="UP001530315"/>
    </source>
</evidence>
<dbReference type="InterPro" id="IPR002528">
    <property type="entry name" value="MATE_fam"/>
</dbReference>
<dbReference type="SMART" id="SM00220">
    <property type="entry name" value="S_TKc"/>
    <property type="match status" value="1"/>
</dbReference>
<evidence type="ECO:0000256" key="5">
    <source>
        <dbReference type="ARBA" id="ARBA00023136"/>
    </source>
</evidence>
<feature type="compositionally biased region" description="Acidic residues" evidence="6">
    <location>
        <begin position="158"/>
        <end position="168"/>
    </location>
</feature>
<feature type="compositionally biased region" description="Low complexity" evidence="6">
    <location>
        <begin position="59"/>
        <end position="76"/>
    </location>
</feature>
<keyword evidence="3 7" id="KW-0812">Transmembrane</keyword>
<keyword evidence="4 7" id="KW-1133">Transmembrane helix</keyword>
<feature type="region of interest" description="Disordered" evidence="6">
    <location>
        <begin position="308"/>
        <end position="330"/>
    </location>
</feature>
<accession>A0ABD3MT83</accession>
<evidence type="ECO:0000256" key="2">
    <source>
        <dbReference type="ARBA" id="ARBA00010199"/>
    </source>
</evidence>
<organism evidence="9 10">
    <name type="scientific">Stephanodiscus triporus</name>
    <dbReference type="NCBI Taxonomy" id="2934178"/>
    <lineage>
        <taxon>Eukaryota</taxon>
        <taxon>Sar</taxon>
        <taxon>Stramenopiles</taxon>
        <taxon>Ochrophyta</taxon>
        <taxon>Bacillariophyta</taxon>
        <taxon>Coscinodiscophyceae</taxon>
        <taxon>Thalassiosirophycidae</taxon>
        <taxon>Stephanodiscales</taxon>
        <taxon>Stephanodiscaceae</taxon>
        <taxon>Stephanodiscus</taxon>
    </lineage>
</organism>
<evidence type="ECO:0000259" key="8">
    <source>
        <dbReference type="PROSITE" id="PS50011"/>
    </source>
</evidence>
<feature type="region of interest" description="Disordered" evidence="6">
    <location>
        <begin position="121"/>
        <end position="173"/>
    </location>
</feature>
<gene>
    <name evidence="9" type="ORF">ACHAW5_010820</name>
</gene>
<name>A0ABD3MT83_9STRA</name>
<dbReference type="InterPro" id="IPR008271">
    <property type="entry name" value="Ser/Thr_kinase_AS"/>
</dbReference>
<evidence type="ECO:0000256" key="3">
    <source>
        <dbReference type="ARBA" id="ARBA00022692"/>
    </source>
</evidence>
<comment type="subcellular location">
    <subcellularLocation>
        <location evidence="1">Membrane</location>
        <topology evidence="1">Multi-pass membrane protein</topology>
    </subcellularLocation>
</comment>
<feature type="transmembrane region" description="Helical" evidence="7">
    <location>
        <begin position="1417"/>
        <end position="1438"/>
    </location>
</feature>
<feature type="transmembrane region" description="Helical" evidence="7">
    <location>
        <begin position="1288"/>
        <end position="1308"/>
    </location>
</feature>
<reference evidence="9 10" key="1">
    <citation type="submission" date="2024-10" db="EMBL/GenBank/DDBJ databases">
        <title>Updated reference genomes for cyclostephanoid diatoms.</title>
        <authorList>
            <person name="Roberts W.R."/>
            <person name="Alverson A.J."/>
        </authorList>
    </citation>
    <scope>NUCLEOTIDE SEQUENCE [LARGE SCALE GENOMIC DNA]</scope>
    <source>
        <strain evidence="9 10">AJA276-08</strain>
    </source>
</reference>
<feature type="transmembrane region" description="Helical" evidence="7">
    <location>
        <begin position="1232"/>
        <end position="1250"/>
    </location>
</feature>
<dbReference type="EMBL" id="JALLAZ020001713">
    <property type="protein sequence ID" value="KAL3767103.1"/>
    <property type="molecule type" value="Genomic_DNA"/>
</dbReference>
<comment type="caution">
    <text evidence="9">The sequence shown here is derived from an EMBL/GenBank/DDBJ whole genome shotgun (WGS) entry which is preliminary data.</text>
</comment>
<feature type="region of interest" description="Disordered" evidence="6">
    <location>
        <begin position="1"/>
        <end position="76"/>
    </location>
</feature>
<keyword evidence="5 7" id="KW-0472">Membrane</keyword>
<dbReference type="PROSITE" id="PS00108">
    <property type="entry name" value="PROTEIN_KINASE_ST"/>
    <property type="match status" value="1"/>
</dbReference>
<comment type="similarity">
    <text evidence="2">Belongs to the multi antimicrobial extrusion (MATE) (TC 2.A.66.1) family.</text>
</comment>
<dbReference type="SUPFAM" id="SSF56112">
    <property type="entry name" value="Protein kinase-like (PK-like)"/>
    <property type="match status" value="1"/>
</dbReference>
<evidence type="ECO:0000256" key="6">
    <source>
        <dbReference type="SAM" id="MobiDB-lite"/>
    </source>
</evidence>
<feature type="region of interest" description="Disordered" evidence="6">
    <location>
        <begin position="1151"/>
        <end position="1174"/>
    </location>
</feature>
<dbReference type="PANTHER" id="PTHR42893:SF46">
    <property type="entry name" value="PROTEIN DETOXIFICATION 44, CHLOROPLASTIC"/>
    <property type="match status" value="1"/>
</dbReference>
<dbReference type="Gene3D" id="1.10.510.10">
    <property type="entry name" value="Transferase(Phosphotransferase) domain 1"/>
    <property type="match status" value="1"/>
</dbReference>
<feature type="transmembrane region" description="Helical" evidence="7">
    <location>
        <begin position="1188"/>
        <end position="1211"/>
    </location>
</feature>
<evidence type="ECO:0000313" key="9">
    <source>
        <dbReference type="EMBL" id="KAL3767103.1"/>
    </source>
</evidence>
<dbReference type="InterPro" id="IPR000719">
    <property type="entry name" value="Prot_kinase_dom"/>
</dbReference>
<protein>
    <recommendedName>
        <fullName evidence="8">Protein kinase domain-containing protein</fullName>
    </recommendedName>
</protein>
<feature type="transmembrane region" description="Helical" evidence="7">
    <location>
        <begin position="1558"/>
        <end position="1577"/>
    </location>
</feature>
<evidence type="ECO:0000256" key="4">
    <source>
        <dbReference type="ARBA" id="ARBA00022989"/>
    </source>
</evidence>
<dbReference type="PANTHER" id="PTHR42893">
    <property type="entry name" value="PROTEIN DETOXIFICATION 44, CHLOROPLASTIC-RELATED"/>
    <property type="match status" value="1"/>
</dbReference>
<evidence type="ECO:0000256" key="1">
    <source>
        <dbReference type="ARBA" id="ARBA00004141"/>
    </source>
</evidence>
<dbReference type="Pfam" id="PF00069">
    <property type="entry name" value="Pkinase"/>
    <property type="match status" value="1"/>
</dbReference>